<organism evidence="1 2">
    <name type="scientific">Geobacillus icigianus</name>
    <dbReference type="NCBI Taxonomy" id="1430331"/>
    <lineage>
        <taxon>Bacteria</taxon>
        <taxon>Bacillati</taxon>
        <taxon>Bacillota</taxon>
        <taxon>Bacilli</taxon>
        <taxon>Bacillales</taxon>
        <taxon>Anoxybacillaceae</taxon>
        <taxon>Geobacillus</taxon>
    </lineage>
</organism>
<name>A0ABU6BJ71_9BACL</name>
<gene>
    <name evidence="1" type="ORF">EP10_002685</name>
</gene>
<dbReference type="EMBL" id="JPYA02000003">
    <property type="protein sequence ID" value="MEB3751830.1"/>
    <property type="molecule type" value="Genomic_DNA"/>
</dbReference>
<proteinExistence type="predicted"/>
<keyword evidence="2" id="KW-1185">Reference proteome</keyword>
<evidence type="ECO:0000313" key="1">
    <source>
        <dbReference type="EMBL" id="MEB3751830.1"/>
    </source>
</evidence>
<accession>A0ABU6BJ71</accession>
<reference evidence="1 2" key="1">
    <citation type="journal article" date="2014" name="Genome Announc.">
        <title>Draft Genome Sequence of Geobacillus icigianus Strain G1w1T Isolated from Hot Springs in the Valley of Geysers, Kamchatka (Russian Federation).</title>
        <authorList>
            <person name="Bryanskaya A.V."/>
            <person name="Rozanov A.S."/>
            <person name="Logacheva M.D."/>
            <person name="Kotenko A.V."/>
            <person name="Peltek S.E."/>
        </authorList>
    </citation>
    <scope>NUCLEOTIDE SEQUENCE [LARGE SCALE GENOMIC DNA]</scope>
    <source>
        <strain evidence="1 2">G1w1</strain>
    </source>
</reference>
<dbReference type="RefSeq" id="WP_033019041.1">
    <property type="nucleotide sequence ID" value="NZ_JPYA02000003.1"/>
</dbReference>
<evidence type="ECO:0000313" key="2">
    <source>
        <dbReference type="Proteomes" id="UP000029267"/>
    </source>
</evidence>
<sequence length="168" mass="19864">MNAIGEMFYRIYQKFQLVYVLQNGPFSQDEAHRNRQILRQEIGKLISALTNYIKSNGLTKATKEEIVQRMTMPEQTDGKDAGELVHACRPGDEHFIFKAPRSGIEVRLLYSFDYDHIQEKLTKVVIYDFRVGQFNHSSYIKEFRTFYQLNKDRELIPYLLEPNNYITQ</sequence>
<dbReference type="Proteomes" id="UP000029267">
    <property type="component" value="Unassembled WGS sequence"/>
</dbReference>
<protein>
    <submittedName>
        <fullName evidence="1">Uncharacterized protein</fullName>
    </submittedName>
</protein>
<comment type="caution">
    <text evidence="1">The sequence shown here is derived from an EMBL/GenBank/DDBJ whole genome shotgun (WGS) entry which is preliminary data.</text>
</comment>